<evidence type="ECO:0000256" key="1">
    <source>
        <dbReference type="ARBA" id="ARBA00022448"/>
    </source>
</evidence>
<organism evidence="6 7">
    <name type="scientific">Pseudaquabacterium inlustre</name>
    <dbReference type="NCBI Taxonomy" id="2984192"/>
    <lineage>
        <taxon>Bacteria</taxon>
        <taxon>Pseudomonadati</taxon>
        <taxon>Pseudomonadota</taxon>
        <taxon>Betaproteobacteria</taxon>
        <taxon>Burkholderiales</taxon>
        <taxon>Sphaerotilaceae</taxon>
        <taxon>Pseudaquabacterium</taxon>
    </lineage>
</organism>
<dbReference type="GO" id="GO:0005524">
    <property type="term" value="F:ATP binding"/>
    <property type="evidence" value="ECO:0007669"/>
    <property type="project" value="UniProtKB-KW"/>
</dbReference>
<evidence type="ECO:0000256" key="2">
    <source>
        <dbReference type="ARBA" id="ARBA00022475"/>
    </source>
</evidence>
<dbReference type="PANTHER" id="PTHR45772">
    <property type="entry name" value="CONSERVED COMPONENT OF ABC TRANSPORTER FOR NATURAL AMINO ACIDS-RELATED"/>
    <property type="match status" value="1"/>
</dbReference>
<gene>
    <name evidence="6" type="ORF">AACH10_09380</name>
</gene>
<evidence type="ECO:0000256" key="4">
    <source>
        <dbReference type="ARBA" id="ARBA00022840"/>
    </source>
</evidence>
<keyword evidence="3" id="KW-0547">Nucleotide-binding</keyword>
<dbReference type="Gene3D" id="3.40.50.300">
    <property type="entry name" value="P-loop containing nucleotide triphosphate hydrolases"/>
    <property type="match status" value="1"/>
</dbReference>
<evidence type="ECO:0000259" key="5">
    <source>
        <dbReference type="PROSITE" id="PS50893"/>
    </source>
</evidence>
<dbReference type="SMART" id="SM00382">
    <property type="entry name" value="AAA"/>
    <property type="match status" value="1"/>
</dbReference>
<protein>
    <submittedName>
        <fullName evidence="6">ABC transporter ATP-binding protein</fullName>
    </submittedName>
</protein>
<dbReference type="Proteomes" id="UP001365405">
    <property type="component" value="Unassembled WGS sequence"/>
</dbReference>
<sequence>MSARVMLEAAGLEKRFGAVVAASAINVQITAGERVSLIGSNGAGKTTFVNMITGYLKPDSGRITLGGRDITPLDPRAITRLGVARSFQIPQLFGDLTALDNMLVANACHDQRLSFFQPARRREAIDRAELLLERFGLHEHRHRRVAELPGGVRKLLDIAMALTTAPQLLLLDEPTSGVSAEEKFPMMDTIMAALGQEKATTVLFVEHDMDIVAQHASRVIAFYAGRIIADDVPAKALATDDVRRYVTGELVNE</sequence>
<dbReference type="EMBL" id="JBBUTH010000004">
    <property type="protein sequence ID" value="MEK8050448.1"/>
    <property type="molecule type" value="Genomic_DNA"/>
</dbReference>
<proteinExistence type="predicted"/>
<keyword evidence="1" id="KW-0813">Transport</keyword>
<dbReference type="PANTHER" id="PTHR45772:SF7">
    <property type="entry name" value="AMINO ACID ABC TRANSPORTER ATP-BINDING PROTEIN"/>
    <property type="match status" value="1"/>
</dbReference>
<feature type="domain" description="ABC transporter" evidence="5">
    <location>
        <begin position="7"/>
        <end position="249"/>
    </location>
</feature>
<name>A0ABU9CFH4_9BURK</name>
<dbReference type="InterPro" id="IPR003439">
    <property type="entry name" value="ABC_transporter-like_ATP-bd"/>
</dbReference>
<dbReference type="SUPFAM" id="SSF52540">
    <property type="entry name" value="P-loop containing nucleoside triphosphate hydrolases"/>
    <property type="match status" value="1"/>
</dbReference>
<evidence type="ECO:0000313" key="6">
    <source>
        <dbReference type="EMBL" id="MEK8050448.1"/>
    </source>
</evidence>
<accession>A0ABU9CFH4</accession>
<evidence type="ECO:0000313" key="7">
    <source>
        <dbReference type="Proteomes" id="UP001365405"/>
    </source>
</evidence>
<evidence type="ECO:0000256" key="3">
    <source>
        <dbReference type="ARBA" id="ARBA00022741"/>
    </source>
</evidence>
<keyword evidence="2" id="KW-0472">Membrane</keyword>
<dbReference type="PROSITE" id="PS50893">
    <property type="entry name" value="ABC_TRANSPORTER_2"/>
    <property type="match status" value="1"/>
</dbReference>
<dbReference type="CDD" id="cd03219">
    <property type="entry name" value="ABC_Mj1267_LivG_branched"/>
    <property type="match status" value="1"/>
</dbReference>
<dbReference type="InterPro" id="IPR051120">
    <property type="entry name" value="ABC_AA/LPS_Transport"/>
</dbReference>
<reference evidence="6 7" key="1">
    <citation type="submission" date="2024-04" db="EMBL/GenBank/DDBJ databases">
        <title>Novel species of the genus Ideonella isolated from streams.</title>
        <authorList>
            <person name="Lu H."/>
        </authorList>
    </citation>
    <scope>NUCLEOTIDE SEQUENCE [LARGE SCALE GENOMIC DNA]</scope>
    <source>
        <strain evidence="6 7">DXS22W</strain>
    </source>
</reference>
<dbReference type="InterPro" id="IPR003593">
    <property type="entry name" value="AAA+_ATPase"/>
</dbReference>
<comment type="caution">
    <text evidence="6">The sequence shown here is derived from an EMBL/GenBank/DDBJ whole genome shotgun (WGS) entry which is preliminary data.</text>
</comment>
<keyword evidence="2" id="KW-1003">Cell membrane</keyword>
<dbReference type="InterPro" id="IPR027417">
    <property type="entry name" value="P-loop_NTPase"/>
</dbReference>
<keyword evidence="4 6" id="KW-0067">ATP-binding</keyword>
<dbReference type="Pfam" id="PF00005">
    <property type="entry name" value="ABC_tran"/>
    <property type="match status" value="1"/>
</dbReference>
<keyword evidence="7" id="KW-1185">Reference proteome</keyword>
<dbReference type="RefSeq" id="WP_341410123.1">
    <property type="nucleotide sequence ID" value="NZ_JBBUTH010000004.1"/>
</dbReference>